<dbReference type="InterPro" id="IPR038717">
    <property type="entry name" value="Tc1-like_DDE_dom"/>
</dbReference>
<evidence type="ECO:0000313" key="3">
    <source>
        <dbReference type="Proteomes" id="UP000276133"/>
    </source>
</evidence>
<reference evidence="2 3" key="1">
    <citation type="journal article" date="2018" name="Sci. Rep.">
        <title>Genomic signatures of local adaptation to the degree of environmental predictability in rotifers.</title>
        <authorList>
            <person name="Franch-Gras L."/>
            <person name="Hahn C."/>
            <person name="Garcia-Roger E.M."/>
            <person name="Carmona M.J."/>
            <person name="Serra M."/>
            <person name="Gomez A."/>
        </authorList>
    </citation>
    <scope>NUCLEOTIDE SEQUENCE [LARGE SCALE GENOMIC DNA]</scope>
    <source>
        <strain evidence="2">HYR1</strain>
    </source>
</reference>
<protein>
    <submittedName>
        <fullName evidence="2">Transposable element Tcb1 transposase</fullName>
    </submittedName>
</protein>
<dbReference type="STRING" id="10195.A0A3M7SFG9"/>
<gene>
    <name evidence="2" type="ORF">BpHYR1_042842</name>
</gene>
<dbReference type="SUPFAM" id="SSF53098">
    <property type="entry name" value="Ribonuclease H-like"/>
    <property type="match status" value="1"/>
</dbReference>
<dbReference type="Proteomes" id="UP000276133">
    <property type="component" value="Unassembled WGS sequence"/>
</dbReference>
<feature type="domain" description="Tc1-like transposase DDE" evidence="1">
    <location>
        <begin position="22"/>
        <end position="74"/>
    </location>
</feature>
<dbReference type="InterPro" id="IPR012337">
    <property type="entry name" value="RNaseH-like_sf"/>
</dbReference>
<dbReference type="AlphaFoldDB" id="A0A3M7SFG9"/>
<dbReference type="Pfam" id="PF13358">
    <property type="entry name" value="DDE_3"/>
    <property type="match status" value="1"/>
</dbReference>
<keyword evidence="3" id="KW-1185">Reference proteome</keyword>
<comment type="caution">
    <text evidence="2">The sequence shown here is derived from an EMBL/GenBank/DDBJ whole genome shotgun (WGS) entry which is preliminary data.</text>
</comment>
<proteinExistence type="predicted"/>
<evidence type="ECO:0000313" key="2">
    <source>
        <dbReference type="EMBL" id="RNA34512.1"/>
    </source>
</evidence>
<dbReference type="OrthoDB" id="5771148at2759"/>
<dbReference type="InterPro" id="IPR036397">
    <property type="entry name" value="RNaseH_sf"/>
</dbReference>
<name>A0A3M7SFG9_BRAPC</name>
<dbReference type="EMBL" id="REGN01001461">
    <property type="protein sequence ID" value="RNA34512.1"/>
    <property type="molecule type" value="Genomic_DNA"/>
</dbReference>
<organism evidence="2 3">
    <name type="scientific">Brachionus plicatilis</name>
    <name type="common">Marine rotifer</name>
    <name type="synonym">Brachionus muelleri</name>
    <dbReference type="NCBI Taxonomy" id="10195"/>
    <lineage>
        <taxon>Eukaryota</taxon>
        <taxon>Metazoa</taxon>
        <taxon>Spiralia</taxon>
        <taxon>Gnathifera</taxon>
        <taxon>Rotifera</taxon>
        <taxon>Eurotatoria</taxon>
        <taxon>Monogononta</taxon>
        <taxon>Pseudotrocha</taxon>
        <taxon>Ploima</taxon>
        <taxon>Brachionidae</taxon>
        <taxon>Brachionus</taxon>
    </lineage>
</organism>
<sequence>MYNEILSDHLLAFCAVNFYYNFVLHQDNDPKHKSYECMRFLDSNSIRWIRSPPRSPDLNPIEMLWKEMKVFIRKSGCITEIEVSSKIKEFEKLLTKEKCIKYINWLIQRIDNKKN</sequence>
<evidence type="ECO:0000259" key="1">
    <source>
        <dbReference type="Pfam" id="PF13358"/>
    </source>
</evidence>
<dbReference type="GO" id="GO:0003676">
    <property type="term" value="F:nucleic acid binding"/>
    <property type="evidence" value="ECO:0007669"/>
    <property type="project" value="InterPro"/>
</dbReference>
<dbReference type="Gene3D" id="3.30.420.10">
    <property type="entry name" value="Ribonuclease H-like superfamily/Ribonuclease H"/>
    <property type="match status" value="1"/>
</dbReference>
<accession>A0A3M7SFG9</accession>